<evidence type="ECO:0000313" key="3">
    <source>
        <dbReference type="Proteomes" id="UP001057085"/>
    </source>
</evidence>
<dbReference type="SMART" id="SM00530">
    <property type="entry name" value="HTH_XRE"/>
    <property type="match status" value="1"/>
</dbReference>
<evidence type="ECO:0000313" key="2">
    <source>
        <dbReference type="EMBL" id="URG17518.1"/>
    </source>
</evidence>
<dbReference type="EMBL" id="ON191532">
    <property type="protein sequence ID" value="URG17518.1"/>
    <property type="molecule type" value="Genomic_DNA"/>
</dbReference>
<dbReference type="GO" id="GO:0003677">
    <property type="term" value="F:DNA binding"/>
    <property type="evidence" value="ECO:0007669"/>
    <property type="project" value="InterPro"/>
</dbReference>
<dbReference type="InterPro" id="IPR010982">
    <property type="entry name" value="Lambda_DNA-bd_dom_sf"/>
</dbReference>
<name>A0A9E7INA4_9CAUD</name>
<dbReference type="InterPro" id="IPR001387">
    <property type="entry name" value="Cro/C1-type_HTH"/>
</dbReference>
<evidence type="ECO:0000259" key="1">
    <source>
        <dbReference type="PROSITE" id="PS50943"/>
    </source>
</evidence>
<accession>A0A9E7INA4</accession>
<feature type="domain" description="HTH cro/C1-type" evidence="1">
    <location>
        <begin position="16"/>
        <end position="70"/>
    </location>
</feature>
<dbReference type="Proteomes" id="UP001057085">
    <property type="component" value="Segment"/>
</dbReference>
<keyword evidence="3" id="KW-1185">Reference proteome</keyword>
<dbReference type="CDD" id="cd00093">
    <property type="entry name" value="HTH_XRE"/>
    <property type="match status" value="1"/>
</dbReference>
<protein>
    <submittedName>
        <fullName evidence="2">Repressor</fullName>
    </submittedName>
</protein>
<gene>
    <name evidence="2" type="ORF">Mbo4_028</name>
</gene>
<reference evidence="2" key="1">
    <citation type="submission" date="2022-04" db="EMBL/GenBank/DDBJ databases">
        <authorList>
            <person name="Hwangbo M."/>
            <person name="Wang B."/>
            <person name="Yang S.-H."/>
            <person name="Gill J.J."/>
            <person name="Chu K.-H."/>
            <person name="Young R."/>
        </authorList>
    </citation>
    <scope>NUCLEOTIDE SEQUENCE</scope>
</reference>
<dbReference type="Gene3D" id="1.10.260.40">
    <property type="entry name" value="lambda repressor-like DNA-binding domains"/>
    <property type="match status" value="1"/>
</dbReference>
<sequence>MSDEDAALKAAVAYQLRTRRARLNWSQDELAHRTGLGRRTVQRLEKGEVAMTLRHARAVSAAFGVHWLEFLRDVDADT</sequence>
<proteinExistence type="predicted"/>
<organism evidence="2 3">
    <name type="scientific">Rhodococcus phage Mbo4</name>
    <dbReference type="NCBI Taxonomy" id="2936912"/>
    <lineage>
        <taxon>Viruses</taxon>
        <taxon>Duplodnaviria</taxon>
        <taxon>Heunggongvirae</taxon>
        <taxon>Uroviricota</taxon>
        <taxon>Caudoviricetes</taxon>
        <taxon>Mboquatrovirus</taxon>
        <taxon>Mboquatrovirus Mbo4</taxon>
    </lineage>
</organism>
<dbReference type="Pfam" id="PF01381">
    <property type="entry name" value="HTH_3"/>
    <property type="match status" value="1"/>
</dbReference>
<dbReference type="SUPFAM" id="SSF47413">
    <property type="entry name" value="lambda repressor-like DNA-binding domains"/>
    <property type="match status" value="1"/>
</dbReference>
<dbReference type="PROSITE" id="PS50943">
    <property type="entry name" value="HTH_CROC1"/>
    <property type="match status" value="1"/>
</dbReference>